<name>A0A285R208_9SPHN</name>
<dbReference type="RefSeq" id="WP_097064701.1">
    <property type="nucleotide sequence ID" value="NZ_OBMI01000003.1"/>
</dbReference>
<keyword evidence="5" id="KW-1185">Reference proteome</keyword>
<dbReference type="InterPro" id="IPR016181">
    <property type="entry name" value="Acyl_CoA_acyltransferase"/>
</dbReference>
<dbReference type="InterPro" id="IPR000182">
    <property type="entry name" value="GNAT_dom"/>
</dbReference>
<dbReference type="SUPFAM" id="SSF55729">
    <property type="entry name" value="Acyl-CoA N-acyltransferases (Nat)"/>
    <property type="match status" value="1"/>
</dbReference>
<reference evidence="4 5" key="1">
    <citation type="submission" date="2017-07" db="EMBL/GenBank/DDBJ databases">
        <authorList>
            <person name="Sun Z.S."/>
            <person name="Albrecht U."/>
            <person name="Echele G."/>
            <person name="Lee C.C."/>
        </authorList>
    </citation>
    <scope>NUCLEOTIDE SEQUENCE [LARGE SCALE GENOMIC DNA]</scope>
    <source>
        <strain evidence="4 5">CGMCC 1.12672</strain>
    </source>
</reference>
<dbReference type="PANTHER" id="PTHR43877">
    <property type="entry name" value="AMINOALKYLPHOSPHONATE N-ACETYLTRANSFERASE-RELATED-RELATED"/>
    <property type="match status" value="1"/>
</dbReference>
<gene>
    <name evidence="4" type="ORF">SAMN06297144_2885</name>
</gene>
<evidence type="ECO:0000313" key="5">
    <source>
        <dbReference type="Proteomes" id="UP000219494"/>
    </source>
</evidence>
<dbReference type="PROSITE" id="PS51186">
    <property type="entry name" value="GNAT"/>
    <property type="match status" value="1"/>
</dbReference>
<organism evidence="4 5">
    <name type="scientific">Sphingomonas guangdongensis</name>
    <dbReference type="NCBI Taxonomy" id="1141890"/>
    <lineage>
        <taxon>Bacteria</taxon>
        <taxon>Pseudomonadati</taxon>
        <taxon>Pseudomonadota</taxon>
        <taxon>Alphaproteobacteria</taxon>
        <taxon>Sphingomonadales</taxon>
        <taxon>Sphingomonadaceae</taxon>
        <taxon>Sphingomonas</taxon>
    </lineage>
</organism>
<dbReference type="OrthoDB" id="119501at2"/>
<dbReference type="Pfam" id="PF00583">
    <property type="entry name" value="Acetyltransf_1"/>
    <property type="match status" value="1"/>
</dbReference>
<proteinExistence type="predicted"/>
<keyword evidence="1" id="KW-0808">Transferase</keyword>
<dbReference type="EMBL" id="OBMI01000003">
    <property type="protein sequence ID" value="SOB87749.1"/>
    <property type="molecule type" value="Genomic_DNA"/>
</dbReference>
<dbReference type="Proteomes" id="UP000219494">
    <property type="component" value="Unassembled WGS sequence"/>
</dbReference>
<dbReference type="Gene3D" id="3.40.630.30">
    <property type="match status" value="1"/>
</dbReference>
<dbReference type="PANTHER" id="PTHR43877:SF2">
    <property type="entry name" value="AMINOALKYLPHOSPHONATE N-ACETYLTRANSFERASE-RELATED"/>
    <property type="match status" value="1"/>
</dbReference>
<dbReference type="CDD" id="cd04301">
    <property type="entry name" value="NAT_SF"/>
    <property type="match status" value="1"/>
</dbReference>
<evidence type="ECO:0000256" key="2">
    <source>
        <dbReference type="ARBA" id="ARBA00023315"/>
    </source>
</evidence>
<accession>A0A285R208</accession>
<dbReference type="AlphaFoldDB" id="A0A285R208"/>
<keyword evidence="4" id="KW-0687">Ribonucleoprotein</keyword>
<sequence>MDDTEYCIRLAEAEDLPDLHLVIERAYRGEAARGGWTHEADLIEGARIDLATLETILEDEAARLLVVETEDRLIGCVQVTDLSDDRAYLGLLCVDPAHQAAGIGRLLLDEGEALAAASFGAERIEMTVIDVRTELIAYYERRGYQLTGERRAFPIPLDPPLEMVVLEKALR</sequence>
<keyword evidence="2" id="KW-0012">Acyltransferase</keyword>
<evidence type="ECO:0000313" key="4">
    <source>
        <dbReference type="EMBL" id="SOB87749.1"/>
    </source>
</evidence>
<evidence type="ECO:0000256" key="1">
    <source>
        <dbReference type="ARBA" id="ARBA00022679"/>
    </source>
</evidence>
<dbReference type="GO" id="GO:0005840">
    <property type="term" value="C:ribosome"/>
    <property type="evidence" value="ECO:0007669"/>
    <property type="project" value="UniProtKB-KW"/>
</dbReference>
<feature type="domain" description="N-acetyltransferase" evidence="3">
    <location>
        <begin position="6"/>
        <end position="171"/>
    </location>
</feature>
<keyword evidence="4" id="KW-0689">Ribosomal protein</keyword>
<dbReference type="GO" id="GO:0016747">
    <property type="term" value="F:acyltransferase activity, transferring groups other than amino-acyl groups"/>
    <property type="evidence" value="ECO:0007669"/>
    <property type="project" value="InterPro"/>
</dbReference>
<protein>
    <submittedName>
        <fullName evidence="4">Ribosomal protein S18 acetylase RimI</fullName>
    </submittedName>
</protein>
<evidence type="ECO:0000259" key="3">
    <source>
        <dbReference type="PROSITE" id="PS51186"/>
    </source>
</evidence>
<dbReference type="InterPro" id="IPR050832">
    <property type="entry name" value="Bact_Acetyltransf"/>
</dbReference>